<evidence type="ECO:0000313" key="1">
    <source>
        <dbReference type="EMBL" id="KAK2992082.1"/>
    </source>
</evidence>
<name>A0AA88RV62_9ASTE</name>
<organism evidence="1 2">
    <name type="scientific">Escallonia rubra</name>
    <dbReference type="NCBI Taxonomy" id="112253"/>
    <lineage>
        <taxon>Eukaryota</taxon>
        <taxon>Viridiplantae</taxon>
        <taxon>Streptophyta</taxon>
        <taxon>Embryophyta</taxon>
        <taxon>Tracheophyta</taxon>
        <taxon>Spermatophyta</taxon>
        <taxon>Magnoliopsida</taxon>
        <taxon>eudicotyledons</taxon>
        <taxon>Gunneridae</taxon>
        <taxon>Pentapetalae</taxon>
        <taxon>asterids</taxon>
        <taxon>campanulids</taxon>
        <taxon>Escalloniales</taxon>
        <taxon>Escalloniaceae</taxon>
        <taxon>Escallonia</taxon>
    </lineage>
</organism>
<sequence>MASCFRLTNCYKRCKRAPVQYPSGSTSSPAILALFHHSLQPSFTSIISSTIRVQIPIQPMAMSAKPIASPPKKRFPSRALSRVFRFSRASLAALSCSSPTLENVLKTAGTH</sequence>
<accession>A0AA88RV62</accession>
<protein>
    <submittedName>
        <fullName evidence="1">Uncharacterized protein</fullName>
    </submittedName>
</protein>
<proteinExistence type="predicted"/>
<keyword evidence="2" id="KW-1185">Reference proteome</keyword>
<dbReference type="AlphaFoldDB" id="A0AA88RV62"/>
<evidence type="ECO:0000313" key="2">
    <source>
        <dbReference type="Proteomes" id="UP001187471"/>
    </source>
</evidence>
<reference evidence="1" key="1">
    <citation type="submission" date="2022-12" db="EMBL/GenBank/DDBJ databases">
        <title>Draft genome assemblies for two species of Escallonia (Escalloniales).</title>
        <authorList>
            <person name="Chanderbali A."/>
            <person name="Dervinis C."/>
            <person name="Anghel I."/>
            <person name="Soltis D."/>
            <person name="Soltis P."/>
            <person name="Zapata F."/>
        </authorList>
    </citation>
    <scope>NUCLEOTIDE SEQUENCE</scope>
    <source>
        <strain evidence="1">UCBG92.1500</strain>
        <tissue evidence="1">Leaf</tissue>
    </source>
</reference>
<dbReference type="Proteomes" id="UP001187471">
    <property type="component" value="Unassembled WGS sequence"/>
</dbReference>
<dbReference type="EMBL" id="JAVXUO010000437">
    <property type="protein sequence ID" value="KAK2992082.1"/>
    <property type="molecule type" value="Genomic_DNA"/>
</dbReference>
<comment type="caution">
    <text evidence="1">The sequence shown here is derived from an EMBL/GenBank/DDBJ whole genome shotgun (WGS) entry which is preliminary data.</text>
</comment>
<gene>
    <name evidence="1" type="ORF">RJ640_023465</name>
</gene>